<keyword evidence="1" id="KW-0472">Membrane</keyword>
<name>A0A0G0VIR7_9BACT</name>
<proteinExistence type="predicted"/>
<keyword evidence="1" id="KW-0812">Transmembrane</keyword>
<gene>
    <name evidence="2" type="ORF">UU16_C0051G0008</name>
</gene>
<evidence type="ECO:0000313" key="3">
    <source>
        <dbReference type="Proteomes" id="UP000034013"/>
    </source>
</evidence>
<reference evidence="2 3" key="1">
    <citation type="journal article" date="2015" name="Nature">
        <title>rRNA introns, odd ribosomes, and small enigmatic genomes across a large radiation of phyla.</title>
        <authorList>
            <person name="Brown C.T."/>
            <person name="Hug L.A."/>
            <person name="Thomas B.C."/>
            <person name="Sharon I."/>
            <person name="Castelle C.J."/>
            <person name="Singh A."/>
            <person name="Wilkins M.J."/>
            <person name="Williams K.H."/>
            <person name="Banfield J.F."/>
        </authorList>
    </citation>
    <scope>NUCLEOTIDE SEQUENCE [LARGE SCALE GENOMIC DNA]</scope>
</reference>
<sequence>MPISFYISDLIQALVAMKVFHTSIFSLTFALLLAWAMYI</sequence>
<keyword evidence="1" id="KW-1133">Transmembrane helix</keyword>
<evidence type="ECO:0000313" key="2">
    <source>
        <dbReference type="EMBL" id="KKR71875.1"/>
    </source>
</evidence>
<comment type="caution">
    <text evidence="2">The sequence shown here is derived from an EMBL/GenBank/DDBJ whole genome shotgun (WGS) entry which is preliminary data.</text>
</comment>
<protein>
    <submittedName>
        <fullName evidence="2">Uncharacterized protein</fullName>
    </submittedName>
</protein>
<dbReference type="AlphaFoldDB" id="A0A0G0VIR7"/>
<organism evidence="2 3">
    <name type="scientific">Candidatus Woesebacteria bacterium GW2011_GWA2_40_7</name>
    <dbReference type="NCBI Taxonomy" id="1618562"/>
    <lineage>
        <taxon>Bacteria</taxon>
        <taxon>Candidatus Woeseibacteriota</taxon>
    </lineage>
</organism>
<accession>A0A0G0VIR7</accession>
<evidence type="ECO:0000256" key="1">
    <source>
        <dbReference type="SAM" id="Phobius"/>
    </source>
</evidence>
<dbReference type="Proteomes" id="UP000034013">
    <property type="component" value="Unassembled WGS sequence"/>
</dbReference>
<dbReference type="EMBL" id="LBZO01000051">
    <property type="protein sequence ID" value="KKR71875.1"/>
    <property type="molecule type" value="Genomic_DNA"/>
</dbReference>
<feature type="transmembrane region" description="Helical" evidence="1">
    <location>
        <begin position="20"/>
        <end position="38"/>
    </location>
</feature>